<organism evidence="5 6">
    <name type="scientific">Vibrio aquaticus</name>
    <dbReference type="NCBI Taxonomy" id="2496559"/>
    <lineage>
        <taxon>Bacteria</taxon>
        <taxon>Pseudomonadati</taxon>
        <taxon>Pseudomonadota</taxon>
        <taxon>Gammaproteobacteria</taxon>
        <taxon>Vibrionales</taxon>
        <taxon>Vibrionaceae</taxon>
        <taxon>Vibrio</taxon>
    </lineage>
</organism>
<dbReference type="InterPro" id="IPR003313">
    <property type="entry name" value="AraC-bd"/>
</dbReference>
<dbReference type="InterPro" id="IPR011051">
    <property type="entry name" value="RmlC_Cupin_sf"/>
</dbReference>
<feature type="domain" description="HTH araC/xylS-type" evidence="4">
    <location>
        <begin position="161"/>
        <end position="261"/>
    </location>
</feature>
<sequence>MALIDETTRFNADELDSYVVGIAARVGKHDSGMHSHAKAQLLYAPQGCMSIQLQGRKSVLPPTRAAWIPAGVKHCAIMNNVVEYRSLYFDLTVAPQIDQVSRIDQIKIVEVTPLLQALIERMSFWEWNKPESEMTNTLALFIEELNQSTEQLLSLPIPSDPRLSGWIDSLNQPTSIVPALNQLANHIGASSKTISRIFTRETGMPYQSWRQQWRLLRSIELLSQGLQVNDVAYQLEFSSDSAFITFFKQQTGATPLQYLHSSA</sequence>
<keyword evidence="1" id="KW-0805">Transcription regulation</keyword>
<dbReference type="SMART" id="SM00342">
    <property type="entry name" value="HTH_ARAC"/>
    <property type="match status" value="1"/>
</dbReference>
<evidence type="ECO:0000313" key="5">
    <source>
        <dbReference type="EMBL" id="RTZ18012.1"/>
    </source>
</evidence>
<keyword evidence="2" id="KW-0238">DNA-binding</keyword>
<reference evidence="5 6" key="1">
    <citation type="submission" date="2018-12" db="EMBL/GenBank/DDBJ databases">
        <title>Vibrio sp. isolated from China Sea.</title>
        <authorList>
            <person name="Li Y."/>
        </authorList>
    </citation>
    <scope>NUCLEOTIDE SEQUENCE [LARGE SCALE GENOMIC DNA]</scope>
    <source>
        <strain evidence="5 6">BEI207</strain>
    </source>
</reference>
<proteinExistence type="predicted"/>
<protein>
    <submittedName>
        <fullName evidence="5">AraC family transcriptional regulator</fullName>
    </submittedName>
</protein>
<dbReference type="GO" id="GO:0043565">
    <property type="term" value="F:sequence-specific DNA binding"/>
    <property type="evidence" value="ECO:0007669"/>
    <property type="project" value="InterPro"/>
</dbReference>
<dbReference type="InterPro" id="IPR009057">
    <property type="entry name" value="Homeodomain-like_sf"/>
</dbReference>
<evidence type="ECO:0000313" key="6">
    <source>
        <dbReference type="Proteomes" id="UP000268973"/>
    </source>
</evidence>
<dbReference type="InterPro" id="IPR014710">
    <property type="entry name" value="RmlC-like_jellyroll"/>
</dbReference>
<dbReference type="Pfam" id="PF12833">
    <property type="entry name" value="HTH_18"/>
    <property type="match status" value="1"/>
</dbReference>
<dbReference type="EMBL" id="RXZH01000001">
    <property type="protein sequence ID" value="RTZ18012.1"/>
    <property type="molecule type" value="Genomic_DNA"/>
</dbReference>
<dbReference type="PROSITE" id="PS01124">
    <property type="entry name" value="HTH_ARAC_FAMILY_2"/>
    <property type="match status" value="1"/>
</dbReference>
<dbReference type="AlphaFoldDB" id="A0A432D266"/>
<evidence type="ECO:0000256" key="3">
    <source>
        <dbReference type="ARBA" id="ARBA00023163"/>
    </source>
</evidence>
<dbReference type="Proteomes" id="UP000268973">
    <property type="component" value="Unassembled WGS sequence"/>
</dbReference>
<gene>
    <name evidence="5" type="ORF">EJ063_04270</name>
</gene>
<dbReference type="PANTHER" id="PTHR11019:SF159">
    <property type="entry name" value="TRANSCRIPTIONAL REGULATOR-RELATED"/>
    <property type="match status" value="1"/>
</dbReference>
<dbReference type="Gene3D" id="1.10.10.60">
    <property type="entry name" value="Homeodomain-like"/>
    <property type="match status" value="1"/>
</dbReference>
<accession>A0A432D266</accession>
<dbReference type="InterPro" id="IPR018060">
    <property type="entry name" value="HTH_AraC"/>
</dbReference>
<keyword evidence="3" id="KW-0804">Transcription</keyword>
<dbReference type="RefSeq" id="WP_126572760.1">
    <property type="nucleotide sequence ID" value="NZ_RXZH01000001.1"/>
</dbReference>
<evidence type="ECO:0000256" key="1">
    <source>
        <dbReference type="ARBA" id="ARBA00023015"/>
    </source>
</evidence>
<name>A0A432D266_9VIBR</name>
<dbReference type="PANTHER" id="PTHR11019">
    <property type="entry name" value="HTH-TYPE TRANSCRIPTIONAL REGULATOR NIMR"/>
    <property type="match status" value="1"/>
</dbReference>
<dbReference type="GO" id="GO:0003700">
    <property type="term" value="F:DNA-binding transcription factor activity"/>
    <property type="evidence" value="ECO:0007669"/>
    <property type="project" value="InterPro"/>
</dbReference>
<keyword evidence="6" id="KW-1185">Reference proteome</keyword>
<evidence type="ECO:0000259" key="4">
    <source>
        <dbReference type="PROSITE" id="PS01124"/>
    </source>
</evidence>
<comment type="caution">
    <text evidence="5">The sequence shown here is derived from an EMBL/GenBank/DDBJ whole genome shotgun (WGS) entry which is preliminary data.</text>
</comment>
<dbReference type="Pfam" id="PF02311">
    <property type="entry name" value="AraC_binding"/>
    <property type="match status" value="1"/>
</dbReference>
<dbReference type="SUPFAM" id="SSF46689">
    <property type="entry name" value="Homeodomain-like"/>
    <property type="match status" value="1"/>
</dbReference>
<dbReference type="SUPFAM" id="SSF51182">
    <property type="entry name" value="RmlC-like cupins"/>
    <property type="match status" value="1"/>
</dbReference>
<dbReference type="OrthoDB" id="5949386at2"/>
<dbReference type="CDD" id="cd06124">
    <property type="entry name" value="cupin_NimR-like_N"/>
    <property type="match status" value="1"/>
</dbReference>
<dbReference type="Gene3D" id="2.60.120.10">
    <property type="entry name" value="Jelly Rolls"/>
    <property type="match status" value="1"/>
</dbReference>
<evidence type="ECO:0000256" key="2">
    <source>
        <dbReference type="ARBA" id="ARBA00023125"/>
    </source>
</evidence>